<evidence type="ECO:0000313" key="2">
    <source>
        <dbReference type="Proteomes" id="UP000299102"/>
    </source>
</evidence>
<comment type="caution">
    <text evidence="1">The sequence shown here is derived from an EMBL/GenBank/DDBJ whole genome shotgun (WGS) entry which is preliminary data.</text>
</comment>
<dbReference type="Proteomes" id="UP000299102">
    <property type="component" value="Unassembled WGS sequence"/>
</dbReference>
<dbReference type="EMBL" id="BGZK01001263">
    <property type="protein sequence ID" value="GBP75820.1"/>
    <property type="molecule type" value="Genomic_DNA"/>
</dbReference>
<keyword evidence="2" id="KW-1185">Reference proteome</keyword>
<proteinExistence type="predicted"/>
<name>A0A4C1YL65_EUMVA</name>
<gene>
    <name evidence="1" type="ORF">EVAR_15069_1</name>
</gene>
<sequence>MDSSLGSITRPWIPSEDKVLVKTNQTSPNSMGLCVFIMEFLWPPSSSITRPWIPSEDKVLVKTNQTSPNSMGLCVFIMEFLWPPSSPRLHQDPRYHPR</sequence>
<accession>A0A4C1YL65</accession>
<organism evidence="1 2">
    <name type="scientific">Eumeta variegata</name>
    <name type="common">Bagworm moth</name>
    <name type="synonym">Eumeta japonica</name>
    <dbReference type="NCBI Taxonomy" id="151549"/>
    <lineage>
        <taxon>Eukaryota</taxon>
        <taxon>Metazoa</taxon>
        <taxon>Ecdysozoa</taxon>
        <taxon>Arthropoda</taxon>
        <taxon>Hexapoda</taxon>
        <taxon>Insecta</taxon>
        <taxon>Pterygota</taxon>
        <taxon>Neoptera</taxon>
        <taxon>Endopterygota</taxon>
        <taxon>Lepidoptera</taxon>
        <taxon>Glossata</taxon>
        <taxon>Ditrysia</taxon>
        <taxon>Tineoidea</taxon>
        <taxon>Psychidae</taxon>
        <taxon>Oiketicinae</taxon>
        <taxon>Eumeta</taxon>
    </lineage>
</organism>
<evidence type="ECO:0000313" key="1">
    <source>
        <dbReference type="EMBL" id="GBP75820.1"/>
    </source>
</evidence>
<reference evidence="1 2" key="1">
    <citation type="journal article" date="2019" name="Commun. Biol.">
        <title>The bagworm genome reveals a unique fibroin gene that provides high tensile strength.</title>
        <authorList>
            <person name="Kono N."/>
            <person name="Nakamura H."/>
            <person name="Ohtoshi R."/>
            <person name="Tomita M."/>
            <person name="Numata K."/>
            <person name="Arakawa K."/>
        </authorList>
    </citation>
    <scope>NUCLEOTIDE SEQUENCE [LARGE SCALE GENOMIC DNA]</scope>
</reference>
<protein>
    <submittedName>
        <fullName evidence="1">Uncharacterized protein</fullName>
    </submittedName>
</protein>
<dbReference type="AlphaFoldDB" id="A0A4C1YL65"/>